<dbReference type="Gene3D" id="3.20.20.70">
    <property type="entry name" value="Aldolase class I"/>
    <property type="match status" value="1"/>
</dbReference>
<dbReference type="Proteomes" id="UP001411173">
    <property type="component" value="Unassembled WGS sequence"/>
</dbReference>
<sequence length="60" mass="6309">MSTTGGLNKAQQKGHATLTFKIHNFEMLLVVVDTAAESHSPLIIADTPGSICSCRASVPI</sequence>
<evidence type="ECO:0000313" key="1">
    <source>
        <dbReference type="EMBL" id="MEN0580273.1"/>
    </source>
</evidence>
<name>A0ABU9V8C3_9ENTR</name>
<organism evidence="1 2">
    <name type="scientific">Phytobacter palmae</name>
    <dbReference type="NCBI Taxonomy" id="1855371"/>
    <lineage>
        <taxon>Bacteria</taxon>
        <taxon>Pseudomonadati</taxon>
        <taxon>Pseudomonadota</taxon>
        <taxon>Gammaproteobacteria</taxon>
        <taxon>Enterobacterales</taxon>
        <taxon>Enterobacteriaceae</taxon>
        <taxon>Phytobacter</taxon>
    </lineage>
</organism>
<comment type="caution">
    <text evidence="1">The sequence shown here is derived from an EMBL/GenBank/DDBJ whole genome shotgun (WGS) entry which is preliminary data.</text>
</comment>
<dbReference type="EC" id="4.1.2.13" evidence="1"/>
<reference evidence="1 2" key="1">
    <citation type="submission" date="2024-02" db="EMBL/GenBank/DDBJ databases">
        <title>Whole genome of MDR Enterobacteriaceae from southern Thailand.</title>
        <authorList>
            <person name="Surachat K."/>
        </authorList>
    </citation>
    <scope>NUCLEOTIDE SEQUENCE [LARGE SCALE GENOMIC DNA]</scope>
    <source>
        <strain evidence="1 2">PSU_29</strain>
    </source>
</reference>
<dbReference type="EMBL" id="JBCIVJ010000011">
    <property type="protein sequence ID" value="MEN0580273.1"/>
    <property type="molecule type" value="Genomic_DNA"/>
</dbReference>
<protein>
    <submittedName>
        <fullName evidence="1">Class II fructose-bisphosphate aldolase</fullName>
        <ecNumber evidence="1">4.1.2.13</ecNumber>
    </submittedName>
</protein>
<evidence type="ECO:0000313" key="2">
    <source>
        <dbReference type="Proteomes" id="UP001411173"/>
    </source>
</evidence>
<keyword evidence="2" id="KW-1185">Reference proteome</keyword>
<dbReference type="SUPFAM" id="SSF51569">
    <property type="entry name" value="Aldolase"/>
    <property type="match status" value="1"/>
</dbReference>
<keyword evidence="1" id="KW-0456">Lyase</keyword>
<dbReference type="Pfam" id="PF01116">
    <property type="entry name" value="F_bP_aldolase"/>
    <property type="match status" value="1"/>
</dbReference>
<dbReference type="RefSeq" id="WP_343194175.1">
    <property type="nucleotide sequence ID" value="NZ_JBCIVJ010000011.1"/>
</dbReference>
<dbReference type="InterPro" id="IPR000771">
    <property type="entry name" value="FBA_II"/>
</dbReference>
<accession>A0ABU9V8C3</accession>
<proteinExistence type="predicted"/>
<dbReference type="GO" id="GO:0004332">
    <property type="term" value="F:fructose-bisphosphate aldolase activity"/>
    <property type="evidence" value="ECO:0007669"/>
    <property type="project" value="UniProtKB-EC"/>
</dbReference>
<gene>
    <name evidence="1" type="ORF">AAIG39_14835</name>
</gene>
<dbReference type="InterPro" id="IPR013785">
    <property type="entry name" value="Aldolase_TIM"/>
</dbReference>